<accession>A0A090S589</accession>
<organism evidence="2 3">
    <name type="scientific">Vibrio maritimus</name>
    <dbReference type="NCBI Taxonomy" id="990268"/>
    <lineage>
        <taxon>Bacteria</taxon>
        <taxon>Pseudomonadati</taxon>
        <taxon>Pseudomonadota</taxon>
        <taxon>Gammaproteobacteria</taxon>
        <taxon>Vibrionales</taxon>
        <taxon>Vibrionaceae</taxon>
        <taxon>Vibrio</taxon>
    </lineage>
</organism>
<dbReference type="AlphaFoldDB" id="A0A090S589"/>
<dbReference type="Proteomes" id="UP000029228">
    <property type="component" value="Unassembled WGS sequence"/>
</dbReference>
<evidence type="ECO:0000313" key="3">
    <source>
        <dbReference type="Proteomes" id="UP000029228"/>
    </source>
</evidence>
<dbReference type="EMBL" id="BBMR01000009">
    <property type="protein sequence ID" value="GAL21674.1"/>
    <property type="molecule type" value="Genomic_DNA"/>
</dbReference>
<dbReference type="STRING" id="990268.JCM19235_1496"/>
<proteinExistence type="predicted"/>
<protein>
    <submittedName>
        <fullName evidence="2">Aminobenzoyl-glutamate transport protein</fullName>
    </submittedName>
</protein>
<feature type="transmembrane region" description="Helical" evidence="1">
    <location>
        <begin position="35"/>
        <end position="52"/>
    </location>
</feature>
<keyword evidence="3" id="KW-1185">Reference proteome</keyword>
<reference evidence="2 3" key="1">
    <citation type="submission" date="2014-09" db="EMBL/GenBank/DDBJ databases">
        <title>Vibrio maritimus JCM 19235. (C45) whole genome shotgun sequence.</title>
        <authorList>
            <person name="Sawabe T."/>
            <person name="Meirelles P."/>
            <person name="Nakanishi M."/>
            <person name="Sayaka M."/>
            <person name="Hattori M."/>
            <person name="Ohkuma M."/>
        </authorList>
    </citation>
    <scope>NUCLEOTIDE SEQUENCE [LARGE SCALE GENOMIC DNA]</scope>
    <source>
        <strain evidence="3">JCM19235</strain>
    </source>
</reference>
<comment type="caution">
    <text evidence="2">The sequence shown here is derived from an EMBL/GenBank/DDBJ whole genome shotgun (WGS) entry which is preliminary data.</text>
</comment>
<gene>
    <name evidence="2" type="ORF">JCM19235_1496</name>
</gene>
<evidence type="ECO:0000256" key="1">
    <source>
        <dbReference type="SAM" id="Phobius"/>
    </source>
</evidence>
<sequence length="58" mass="6597">MSNQSINQAPAPKPTGMDRFLNFIEKAGNKIPDPAILFFWLSLLFGLHQHFYQMSVST</sequence>
<name>A0A090S589_9VIBR</name>
<reference evidence="2 3" key="2">
    <citation type="submission" date="2014-09" db="EMBL/GenBank/DDBJ databases">
        <authorList>
            <consortium name="NBRP consortium"/>
            <person name="Sawabe T."/>
            <person name="Meirelles P."/>
            <person name="Nakanishi M."/>
            <person name="Sayaka M."/>
            <person name="Hattori M."/>
            <person name="Ohkuma M."/>
        </authorList>
    </citation>
    <scope>NUCLEOTIDE SEQUENCE [LARGE SCALE GENOMIC DNA]</scope>
    <source>
        <strain evidence="3">JCM19235</strain>
    </source>
</reference>
<keyword evidence="1" id="KW-0472">Membrane</keyword>
<evidence type="ECO:0000313" key="2">
    <source>
        <dbReference type="EMBL" id="GAL21674.1"/>
    </source>
</evidence>
<keyword evidence="1" id="KW-1133">Transmembrane helix</keyword>
<keyword evidence="1" id="KW-0812">Transmembrane</keyword>